<proteinExistence type="predicted"/>
<organism evidence="1 2">
    <name type="scientific">Sulfitobacter noctilucicola</name>
    <dbReference type="NCBI Taxonomy" id="1342301"/>
    <lineage>
        <taxon>Bacteria</taxon>
        <taxon>Pseudomonadati</taxon>
        <taxon>Pseudomonadota</taxon>
        <taxon>Alphaproteobacteria</taxon>
        <taxon>Rhodobacterales</taxon>
        <taxon>Roseobacteraceae</taxon>
        <taxon>Sulfitobacter</taxon>
    </lineage>
</organism>
<evidence type="ECO:0000313" key="1">
    <source>
        <dbReference type="EMBL" id="MBB4175433.1"/>
    </source>
</evidence>
<dbReference type="RefSeq" id="WP_025056463.1">
    <property type="nucleotide sequence ID" value="NZ_JACIFU010000004.1"/>
</dbReference>
<name>A0A7W6Q569_9RHOB</name>
<gene>
    <name evidence="1" type="ORF">GGR93_003226</name>
</gene>
<evidence type="ECO:0000313" key="2">
    <source>
        <dbReference type="Proteomes" id="UP000565745"/>
    </source>
</evidence>
<accession>A0A7W6Q569</accession>
<dbReference type="OrthoDB" id="7861216at2"/>
<dbReference type="AlphaFoldDB" id="A0A7W6Q569"/>
<keyword evidence="2" id="KW-1185">Reference proteome</keyword>
<protein>
    <submittedName>
        <fullName evidence="1">Excisionase family DNA binding protein</fullName>
    </submittedName>
</protein>
<dbReference type="EMBL" id="JACIFU010000004">
    <property type="protein sequence ID" value="MBB4175433.1"/>
    <property type="molecule type" value="Genomic_DNA"/>
</dbReference>
<sequence>MRNDPSASATGLHFLSVEEAADKLGVSRIKVREAAERGLIPSKRDNENRLRLDLSDVNPKVLDKKGKRLTQARLMHVLFDEIEELHDVASAKAAEVEALRGIADRQADALDAAARRMDQDAFDKAQLSQMLDRALAHLEAGGEDTARLADVSGRALSALEATGAHLEDSLSQTARFDALVARALDYADAGKDADAKGTEAMAATAQRAMNLLDASLAEAEESRHAVVRTGQMLDRALETGARMEERIAQRDREIEDKSATVTKVLEMSERAVALATPPDTMPKKRSFWQWLMGK</sequence>
<comment type="caution">
    <text evidence="1">The sequence shown here is derived from an EMBL/GenBank/DDBJ whole genome shotgun (WGS) entry which is preliminary data.</text>
</comment>
<dbReference type="Proteomes" id="UP000565745">
    <property type="component" value="Unassembled WGS sequence"/>
</dbReference>
<reference evidence="1 2" key="1">
    <citation type="submission" date="2020-08" db="EMBL/GenBank/DDBJ databases">
        <title>Genomic Encyclopedia of Type Strains, Phase IV (KMG-IV): sequencing the most valuable type-strain genomes for metagenomic binning, comparative biology and taxonomic classification.</title>
        <authorList>
            <person name="Goeker M."/>
        </authorList>
    </citation>
    <scope>NUCLEOTIDE SEQUENCE [LARGE SCALE GENOMIC DNA]</scope>
    <source>
        <strain evidence="1 2">DSM 101015</strain>
    </source>
</reference>